<sequence length="69" mass="7644">MIPQAGAAYVQFAVQGNTTDTHFSFSQSKVWGISFWDISMYEQQCSGNIVANNPRGCGQQVSKVLKDRN</sequence>
<dbReference type="Proteomes" id="UP000032568">
    <property type="component" value="Chromosome"/>
</dbReference>
<evidence type="ECO:0000313" key="2">
    <source>
        <dbReference type="Proteomes" id="UP000032568"/>
    </source>
</evidence>
<dbReference type="KEGG" id="tact:SG35_012055"/>
<protein>
    <submittedName>
        <fullName evidence="1">Uncharacterized protein</fullName>
    </submittedName>
</protein>
<proteinExistence type="predicted"/>
<reference evidence="1 2" key="1">
    <citation type="journal article" date="2015" name="Genome Announc.">
        <title>Draft Genome Sequences of Marine Isolates of Thalassomonas viridans and Thalassomonas actiniarum.</title>
        <authorList>
            <person name="Olonade I."/>
            <person name="van Zyl L.J."/>
            <person name="Trindade M."/>
        </authorList>
    </citation>
    <scope>NUCLEOTIDE SEQUENCE [LARGE SCALE GENOMIC DNA]</scope>
    <source>
        <strain evidence="1 2">A5K-106</strain>
    </source>
</reference>
<gene>
    <name evidence="1" type="ORF">SG35_012055</name>
</gene>
<accession>A0AAE9YVV8</accession>
<dbReference type="AlphaFoldDB" id="A0AAE9YVV8"/>
<dbReference type="EMBL" id="CP059735">
    <property type="protein sequence ID" value="WDE01299.1"/>
    <property type="molecule type" value="Genomic_DNA"/>
</dbReference>
<keyword evidence="2" id="KW-1185">Reference proteome</keyword>
<organism evidence="1 2">
    <name type="scientific">Thalassomonas actiniarum</name>
    <dbReference type="NCBI Taxonomy" id="485447"/>
    <lineage>
        <taxon>Bacteria</taxon>
        <taxon>Pseudomonadati</taxon>
        <taxon>Pseudomonadota</taxon>
        <taxon>Gammaproteobacteria</taxon>
        <taxon>Alteromonadales</taxon>
        <taxon>Colwelliaceae</taxon>
        <taxon>Thalassomonas</taxon>
    </lineage>
</organism>
<reference evidence="1 2" key="2">
    <citation type="journal article" date="2022" name="Mar. Drugs">
        <title>Bioassay-Guided Fractionation Leads to the Detection of Cholic Acid Generated by the Rare Thalassomonas sp.</title>
        <authorList>
            <person name="Pheiffer F."/>
            <person name="Schneider Y.K."/>
            <person name="Hansen E.H."/>
            <person name="Andersen J.H."/>
            <person name="Isaksson J."/>
            <person name="Busche T."/>
            <person name="R C."/>
            <person name="Kalinowski J."/>
            <person name="Zyl L.V."/>
            <person name="Trindade M."/>
        </authorList>
    </citation>
    <scope>NUCLEOTIDE SEQUENCE [LARGE SCALE GENOMIC DNA]</scope>
    <source>
        <strain evidence="1 2">A5K-106</strain>
    </source>
</reference>
<evidence type="ECO:0000313" key="1">
    <source>
        <dbReference type="EMBL" id="WDE01299.1"/>
    </source>
</evidence>
<name>A0AAE9YVV8_9GAMM</name>